<feature type="active site" description="Proton acceptor" evidence="7">
    <location>
        <position position="236"/>
    </location>
</feature>
<protein>
    <recommendedName>
        <fullName evidence="7">Glucose-6-phosphate 1-dehydrogenase</fullName>
        <shortName evidence="7">G6PD</shortName>
        <ecNumber evidence="7">1.1.1.49</ecNumber>
    </recommendedName>
</protein>
<proteinExistence type="inferred from homology"/>
<sequence length="462" mass="50208">MPTERPPAILVLHGARGDLSRRFVLPALAALAEADLLPPDWALLGTGRSDMPDEDFVEIVRDTLADHPAREAVVRRARFTADVTRDEPGAMPELLDDLAEELGGAPHVVHYLAVPPSAFARTTRALAAHGLHRGPGTVRVVYEKPYGTSPDSFAQLDAAVHEVLDEDQVFRIDHFLGKEATQNLHVLRLANELFATVWDREHVEQVQIDVPETLDVADRAEFYDATGAALDMLVTHLFQVLAEVAMEPPDVLDAQHLAAAREEVLAALRPIDPAEVVLGQFDGYRDLDAVADESDTDTYVAARVWVDDDRWRGVPFLLRTGKRMAADAQQVTLVLRRGRDTLLGGEVAPGRLTVSLAGDGAIQLTTTVKRPGPVPALALGTARLDLDDVSGGDPLPPYASLLDDVLRGDRSLFPTPVALEQAWRAFAPVLGDDRPAPIVYHPDTWGPEEADRLAAPSGWALP</sequence>
<keyword evidence="11" id="KW-1185">Reference proteome</keyword>
<dbReference type="Proteomes" id="UP001232536">
    <property type="component" value="Unassembled WGS sequence"/>
</dbReference>
<dbReference type="InterPro" id="IPR022675">
    <property type="entry name" value="G6P_DH_C"/>
</dbReference>
<dbReference type="PRINTS" id="PR00079">
    <property type="entry name" value="G6PDHDRGNASE"/>
</dbReference>
<dbReference type="PANTHER" id="PTHR23429:SF0">
    <property type="entry name" value="GLUCOSE-6-PHOSPHATE 1-DEHYDROGENASE"/>
    <property type="match status" value="1"/>
</dbReference>
<evidence type="ECO:0000259" key="9">
    <source>
        <dbReference type="Pfam" id="PF02781"/>
    </source>
</evidence>
<dbReference type="InterPro" id="IPR019796">
    <property type="entry name" value="G6P_DH_AS"/>
</dbReference>
<comment type="caution">
    <text evidence="10">The sequence shown here is derived from an EMBL/GenBank/DDBJ whole genome shotgun (WGS) entry which is preliminary data.</text>
</comment>
<dbReference type="EMBL" id="JAUQYP010000001">
    <property type="protein sequence ID" value="MDO8107856.1"/>
    <property type="molecule type" value="Genomic_DNA"/>
</dbReference>
<feature type="binding site" evidence="7">
    <location>
        <position position="144"/>
    </location>
    <ligand>
        <name>NADP(+)</name>
        <dbReference type="ChEBI" id="CHEBI:58349"/>
    </ligand>
</feature>
<evidence type="ECO:0000256" key="2">
    <source>
        <dbReference type="ARBA" id="ARBA00009975"/>
    </source>
</evidence>
<feature type="domain" description="Glucose-6-phosphate dehydrogenase C-terminal" evidence="9">
    <location>
        <begin position="186"/>
        <end position="458"/>
    </location>
</feature>
<accession>A0ABT9DBF3</accession>
<evidence type="ECO:0000256" key="6">
    <source>
        <dbReference type="ARBA" id="ARBA00023277"/>
    </source>
</evidence>
<dbReference type="PANTHER" id="PTHR23429">
    <property type="entry name" value="GLUCOSE-6-PHOSPHATE 1-DEHYDROGENASE G6PD"/>
    <property type="match status" value="1"/>
</dbReference>
<evidence type="ECO:0000256" key="1">
    <source>
        <dbReference type="ARBA" id="ARBA00004937"/>
    </source>
</evidence>
<dbReference type="SUPFAM" id="SSF51735">
    <property type="entry name" value="NAD(P)-binding Rossmann-fold domains"/>
    <property type="match status" value="1"/>
</dbReference>
<dbReference type="PROSITE" id="PS00069">
    <property type="entry name" value="G6P_DEHYDROGENASE"/>
    <property type="match status" value="1"/>
</dbReference>
<evidence type="ECO:0000256" key="7">
    <source>
        <dbReference type="HAMAP-Rule" id="MF_00966"/>
    </source>
</evidence>
<dbReference type="PIRSF" id="PIRSF000110">
    <property type="entry name" value="G6PD"/>
    <property type="match status" value="1"/>
</dbReference>
<dbReference type="EC" id="1.1.1.49" evidence="7"/>
<comment type="caution">
    <text evidence="7">Lacks conserved residue(s) required for the propagation of feature annotation.</text>
</comment>
<feature type="domain" description="Glucose-6-phosphate dehydrogenase NAD-binding" evidence="8">
    <location>
        <begin position="11"/>
        <end position="183"/>
    </location>
</feature>
<evidence type="ECO:0000256" key="5">
    <source>
        <dbReference type="ARBA" id="ARBA00023002"/>
    </source>
</evidence>
<comment type="pathway">
    <text evidence="1 7">Carbohydrate degradation; pentose phosphate pathway; D-ribulose 5-phosphate from D-glucose 6-phosphate (oxidative stage): step 1/3.</text>
</comment>
<feature type="binding site" evidence="7">
    <location>
        <position position="322"/>
    </location>
    <ligand>
        <name>substrate</name>
    </ligand>
</feature>
<feature type="binding site" evidence="7">
    <location>
        <position position="212"/>
    </location>
    <ligand>
        <name>substrate</name>
    </ligand>
</feature>
<feature type="binding site" evidence="7">
    <location>
        <position position="48"/>
    </location>
    <ligand>
        <name>NADP(+)</name>
        <dbReference type="ChEBI" id="CHEBI:58349"/>
    </ligand>
</feature>
<dbReference type="InterPro" id="IPR001282">
    <property type="entry name" value="G6P_DH"/>
</dbReference>
<dbReference type="Pfam" id="PF00479">
    <property type="entry name" value="G6PD_N"/>
    <property type="match status" value="1"/>
</dbReference>
<dbReference type="Gene3D" id="3.40.50.720">
    <property type="entry name" value="NAD(P)-binding Rossmann-like Domain"/>
    <property type="match status" value="1"/>
</dbReference>
<evidence type="ECO:0000313" key="11">
    <source>
        <dbReference type="Proteomes" id="UP001232536"/>
    </source>
</evidence>
<feature type="binding site" evidence="7">
    <location>
        <position position="174"/>
    </location>
    <ligand>
        <name>substrate</name>
    </ligand>
</feature>
<keyword evidence="4 7" id="KW-0521">NADP</keyword>
<keyword evidence="3 7" id="KW-0313">Glucose metabolism</keyword>
<evidence type="ECO:0000259" key="8">
    <source>
        <dbReference type="Pfam" id="PF00479"/>
    </source>
</evidence>
<reference evidence="10 11" key="1">
    <citation type="submission" date="2023-07" db="EMBL/GenBank/DDBJ databases">
        <title>Description of novel actinomycetes strains, isolated from tidal flat sediment.</title>
        <authorList>
            <person name="Lu C."/>
        </authorList>
    </citation>
    <scope>NUCLEOTIDE SEQUENCE [LARGE SCALE GENOMIC DNA]</scope>
    <source>
        <strain evidence="10 11">SYSU T00b441</strain>
    </source>
</reference>
<dbReference type="RefSeq" id="WP_304601459.1">
    <property type="nucleotide sequence ID" value="NZ_JAUQYO010000001.1"/>
</dbReference>
<keyword evidence="6 7" id="KW-0119">Carbohydrate metabolism</keyword>
<dbReference type="Pfam" id="PF02781">
    <property type="entry name" value="G6PD_C"/>
    <property type="match status" value="1"/>
</dbReference>
<gene>
    <name evidence="7" type="primary">zwf</name>
    <name evidence="10" type="ORF">Q6348_11685</name>
</gene>
<comment type="catalytic activity">
    <reaction evidence="7">
        <text>D-glucose 6-phosphate + NADP(+) = 6-phospho-D-glucono-1,5-lactone + NADPH + H(+)</text>
        <dbReference type="Rhea" id="RHEA:15841"/>
        <dbReference type="ChEBI" id="CHEBI:15378"/>
        <dbReference type="ChEBI" id="CHEBI:57783"/>
        <dbReference type="ChEBI" id="CHEBI:57955"/>
        <dbReference type="ChEBI" id="CHEBI:58349"/>
        <dbReference type="ChEBI" id="CHEBI:61548"/>
        <dbReference type="EC" id="1.1.1.49"/>
    </reaction>
</comment>
<dbReference type="SUPFAM" id="SSF55347">
    <property type="entry name" value="Glyceraldehyde-3-phosphate dehydrogenase-like, C-terminal domain"/>
    <property type="match status" value="1"/>
</dbReference>
<comment type="similarity">
    <text evidence="2 7">Belongs to the glucose-6-phosphate dehydrogenase family.</text>
</comment>
<organism evidence="10 11">
    <name type="scientific">Actinotalea lenta</name>
    <dbReference type="NCBI Taxonomy" id="3064654"/>
    <lineage>
        <taxon>Bacteria</taxon>
        <taxon>Bacillati</taxon>
        <taxon>Actinomycetota</taxon>
        <taxon>Actinomycetes</taxon>
        <taxon>Micrococcales</taxon>
        <taxon>Cellulomonadaceae</taxon>
        <taxon>Actinotalea</taxon>
    </lineage>
</organism>
<feature type="binding site" evidence="7">
    <location>
        <position position="178"/>
    </location>
    <ligand>
        <name>substrate</name>
    </ligand>
</feature>
<comment type="function">
    <text evidence="7">Catalyzes the oxidation of glucose 6-phosphate to 6-phosphogluconolactone.</text>
</comment>
<name>A0ABT9DBF3_9CELL</name>
<dbReference type="InterPro" id="IPR022674">
    <property type="entry name" value="G6P_DH_NAD-bd"/>
</dbReference>
<keyword evidence="5 7" id="KW-0560">Oxidoreductase</keyword>
<evidence type="ECO:0000256" key="3">
    <source>
        <dbReference type="ARBA" id="ARBA00022526"/>
    </source>
</evidence>
<dbReference type="InterPro" id="IPR036291">
    <property type="entry name" value="NAD(P)-bd_dom_sf"/>
</dbReference>
<evidence type="ECO:0000256" key="4">
    <source>
        <dbReference type="ARBA" id="ARBA00022857"/>
    </source>
</evidence>
<dbReference type="HAMAP" id="MF_00966">
    <property type="entry name" value="G6PD"/>
    <property type="match status" value="1"/>
</dbReference>
<evidence type="ECO:0000313" key="10">
    <source>
        <dbReference type="EMBL" id="MDO8107856.1"/>
    </source>
</evidence>
<feature type="binding site" evidence="7">
    <location>
        <begin position="82"/>
        <end position="83"/>
    </location>
    <ligand>
        <name>NADP(+)</name>
        <dbReference type="ChEBI" id="CHEBI:58349"/>
    </ligand>
</feature>
<feature type="binding site" evidence="7">
    <location>
        <position position="231"/>
    </location>
    <ligand>
        <name>substrate</name>
    </ligand>
</feature>
<dbReference type="Gene3D" id="3.30.360.10">
    <property type="entry name" value="Dihydrodipicolinate Reductase, domain 2"/>
    <property type="match status" value="1"/>
</dbReference>